<dbReference type="Gramene" id="OMO54883">
    <property type="protein sequence ID" value="OMO54883"/>
    <property type="gene ID" value="CCACVL1_27493"/>
</dbReference>
<accession>A0A1R3G9Y9</accession>
<evidence type="ECO:0000313" key="4">
    <source>
        <dbReference type="Proteomes" id="UP000188268"/>
    </source>
</evidence>
<keyword evidence="2" id="KW-0472">Membrane</keyword>
<evidence type="ECO:0000256" key="2">
    <source>
        <dbReference type="SAM" id="Phobius"/>
    </source>
</evidence>
<reference evidence="3 4" key="1">
    <citation type="submission" date="2013-09" db="EMBL/GenBank/DDBJ databases">
        <title>Corchorus capsularis genome sequencing.</title>
        <authorList>
            <person name="Alam M."/>
            <person name="Haque M.S."/>
            <person name="Islam M.S."/>
            <person name="Emdad E.M."/>
            <person name="Islam M.M."/>
            <person name="Ahmed B."/>
            <person name="Halim A."/>
            <person name="Hossen Q.M.M."/>
            <person name="Hossain M.Z."/>
            <person name="Ahmed R."/>
            <person name="Khan M.M."/>
            <person name="Islam R."/>
            <person name="Rashid M.M."/>
            <person name="Khan S.A."/>
            <person name="Rahman M.S."/>
            <person name="Alam M."/>
        </authorList>
    </citation>
    <scope>NUCLEOTIDE SEQUENCE [LARGE SCALE GENOMIC DNA]</scope>
    <source>
        <strain evidence="4">cv. CVL-1</strain>
        <tissue evidence="3">Whole seedling</tissue>
    </source>
</reference>
<dbReference type="AlphaFoldDB" id="A0A1R3G9Y9"/>
<dbReference type="Proteomes" id="UP000188268">
    <property type="component" value="Unassembled WGS sequence"/>
</dbReference>
<keyword evidence="2" id="KW-1133">Transmembrane helix</keyword>
<feature type="transmembrane region" description="Helical" evidence="2">
    <location>
        <begin position="59"/>
        <end position="81"/>
    </location>
</feature>
<evidence type="ECO:0000256" key="1">
    <source>
        <dbReference type="SAM" id="MobiDB-lite"/>
    </source>
</evidence>
<proteinExistence type="predicted"/>
<feature type="transmembrane region" description="Helical" evidence="2">
    <location>
        <begin position="93"/>
        <end position="113"/>
    </location>
</feature>
<protein>
    <submittedName>
        <fullName evidence="3">Uncharacterized protein</fullName>
    </submittedName>
</protein>
<dbReference type="OrthoDB" id="10435855at2759"/>
<feature type="region of interest" description="Disordered" evidence="1">
    <location>
        <begin position="1"/>
        <end position="39"/>
    </location>
</feature>
<sequence length="118" mass="13933">MDSDYDSDFDDIESGLSMDDDSDDSDFDDIESDDSDDSDLDDIVKNNNLHWWKREETPLLRYAILLLILVPMLALSYNWFYFRVDPDYSFCTLHADSIVSLFLCVRFIFYLTILRDVM</sequence>
<evidence type="ECO:0000313" key="3">
    <source>
        <dbReference type="EMBL" id="OMO54883.1"/>
    </source>
</evidence>
<organism evidence="3 4">
    <name type="scientific">Corchorus capsularis</name>
    <name type="common">Jute</name>
    <dbReference type="NCBI Taxonomy" id="210143"/>
    <lineage>
        <taxon>Eukaryota</taxon>
        <taxon>Viridiplantae</taxon>
        <taxon>Streptophyta</taxon>
        <taxon>Embryophyta</taxon>
        <taxon>Tracheophyta</taxon>
        <taxon>Spermatophyta</taxon>
        <taxon>Magnoliopsida</taxon>
        <taxon>eudicotyledons</taxon>
        <taxon>Gunneridae</taxon>
        <taxon>Pentapetalae</taxon>
        <taxon>rosids</taxon>
        <taxon>malvids</taxon>
        <taxon>Malvales</taxon>
        <taxon>Malvaceae</taxon>
        <taxon>Grewioideae</taxon>
        <taxon>Apeibeae</taxon>
        <taxon>Corchorus</taxon>
    </lineage>
</organism>
<keyword evidence="2" id="KW-0812">Transmembrane</keyword>
<comment type="caution">
    <text evidence="3">The sequence shown here is derived from an EMBL/GenBank/DDBJ whole genome shotgun (WGS) entry which is preliminary data.</text>
</comment>
<gene>
    <name evidence="3" type="ORF">CCACVL1_27493</name>
</gene>
<dbReference type="EMBL" id="AWWV01014853">
    <property type="protein sequence ID" value="OMO54883.1"/>
    <property type="molecule type" value="Genomic_DNA"/>
</dbReference>
<keyword evidence="4" id="KW-1185">Reference proteome</keyword>
<name>A0A1R3G9Y9_COCAP</name>